<dbReference type="Proteomes" id="UP001497623">
    <property type="component" value="Unassembled WGS sequence"/>
</dbReference>
<evidence type="ECO:0000313" key="2">
    <source>
        <dbReference type="Proteomes" id="UP001497623"/>
    </source>
</evidence>
<dbReference type="AlphaFoldDB" id="A0AAV2RLF1"/>
<protein>
    <submittedName>
        <fullName evidence="1">Uncharacterized protein</fullName>
    </submittedName>
</protein>
<reference evidence="1 2" key="1">
    <citation type="submission" date="2024-05" db="EMBL/GenBank/DDBJ databases">
        <authorList>
            <person name="Wallberg A."/>
        </authorList>
    </citation>
    <scope>NUCLEOTIDE SEQUENCE [LARGE SCALE GENOMIC DNA]</scope>
</reference>
<organism evidence="1 2">
    <name type="scientific">Meganyctiphanes norvegica</name>
    <name type="common">Northern krill</name>
    <name type="synonym">Thysanopoda norvegica</name>
    <dbReference type="NCBI Taxonomy" id="48144"/>
    <lineage>
        <taxon>Eukaryota</taxon>
        <taxon>Metazoa</taxon>
        <taxon>Ecdysozoa</taxon>
        <taxon>Arthropoda</taxon>
        <taxon>Crustacea</taxon>
        <taxon>Multicrustacea</taxon>
        <taxon>Malacostraca</taxon>
        <taxon>Eumalacostraca</taxon>
        <taxon>Eucarida</taxon>
        <taxon>Euphausiacea</taxon>
        <taxon>Euphausiidae</taxon>
        <taxon>Meganyctiphanes</taxon>
    </lineage>
</organism>
<comment type="caution">
    <text evidence="1">The sequence shown here is derived from an EMBL/GenBank/DDBJ whole genome shotgun (WGS) entry which is preliminary data.</text>
</comment>
<proteinExistence type="predicted"/>
<sequence>AFITETMVYLKSVLPLTKKALYFSDGASAQYKNYKNFVNLCHHKSDYEIEAQWLFIATNHGKSPCDGLGGTTKRLIARASLQATENNQILTPFQLFTWADKNI</sequence>
<gene>
    <name evidence="1" type="ORF">MNOR_LOCUS26724</name>
</gene>
<feature type="non-terminal residue" evidence="1">
    <location>
        <position position="103"/>
    </location>
</feature>
<name>A0AAV2RLF1_MEGNR</name>
<dbReference type="PANTHER" id="PTHR46601:SF1">
    <property type="entry name" value="ADF-H DOMAIN-CONTAINING PROTEIN"/>
    <property type="match status" value="1"/>
</dbReference>
<keyword evidence="2" id="KW-1185">Reference proteome</keyword>
<accession>A0AAV2RLF1</accession>
<evidence type="ECO:0000313" key="1">
    <source>
        <dbReference type="EMBL" id="CAL4131274.1"/>
    </source>
</evidence>
<dbReference type="PANTHER" id="PTHR46601">
    <property type="entry name" value="ULP_PROTEASE DOMAIN-CONTAINING PROTEIN"/>
    <property type="match status" value="1"/>
</dbReference>
<feature type="non-terminal residue" evidence="1">
    <location>
        <position position="1"/>
    </location>
</feature>
<dbReference type="EMBL" id="CAXKWB010027080">
    <property type="protein sequence ID" value="CAL4131274.1"/>
    <property type="molecule type" value="Genomic_DNA"/>
</dbReference>